<dbReference type="Proteomes" id="UP000317327">
    <property type="component" value="Unassembled WGS sequence"/>
</dbReference>
<evidence type="ECO:0000313" key="1">
    <source>
        <dbReference type="EMBL" id="TRO19409.1"/>
    </source>
</evidence>
<sequence>MSEPAVEVSAYRFALYSGAERLGLAAERGQPIALFADEATARAHGRRLYGEFAEVVELGEGEELRP</sequence>
<protein>
    <submittedName>
        <fullName evidence="1">Uncharacterized protein</fullName>
    </submittedName>
</protein>
<gene>
    <name evidence="1" type="ORF">EQ836_07750</name>
</gene>
<dbReference type="EMBL" id="SCFV01000003">
    <property type="protein sequence ID" value="TRO19409.1"/>
    <property type="molecule type" value="Genomic_DNA"/>
</dbReference>
<name>A0ABD7RYA9_ECTME</name>
<dbReference type="AlphaFoldDB" id="A0ABD7RYA9"/>
<organism evidence="1 2">
    <name type="scientific">Ectopseudomonas mendocina</name>
    <name type="common">Pseudomonas mendocina</name>
    <dbReference type="NCBI Taxonomy" id="300"/>
    <lineage>
        <taxon>Bacteria</taxon>
        <taxon>Pseudomonadati</taxon>
        <taxon>Pseudomonadota</taxon>
        <taxon>Gammaproteobacteria</taxon>
        <taxon>Pseudomonadales</taxon>
        <taxon>Pseudomonadaceae</taxon>
        <taxon>Ectopseudomonas</taxon>
    </lineage>
</organism>
<comment type="caution">
    <text evidence="1">The sequence shown here is derived from an EMBL/GenBank/DDBJ whole genome shotgun (WGS) entry which is preliminary data.</text>
</comment>
<reference evidence="1 2" key="1">
    <citation type="submission" date="2019-01" db="EMBL/GenBank/DDBJ databases">
        <title>Whole genome shotgun sequencing of Pseudomonas spp. isolated by its ability to degrade furfural.</title>
        <authorList>
            <person name="Donoso R."/>
            <person name="Farkas C."/>
            <person name="Villegas P."/>
            <person name="Gonzales-Toro F."/>
            <person name="Guajardo-Parra M."/>
            <person name="Araya-Nail M."/>
            <person name="Morgante V."/>
            <person name="Perez-Pantoja D."/>
        </authorList>
    </citation>
    <scope>NUCLEOTIDE SEQUENCE [LARGE SCALE GENOMIC DNA]</scope>
    <source>
        <strain evidence="1 2">VN231</strain>
    </source>
</reference>
<accession>A0ABD7RYA9</accession>
<evidence type="ECO:0000313" key="2">
    <source>
        <dbReference type="Proteomes" id="UP000317327"/>
    </source>
</evidence>
<proteinExistence type="predicted"/>
<dbReference type="RefSeq" id="WP_143500952.1">
    <property type="nucleotide sequence ID" value="NZ_SCFV01000003.1"/>
</dbReference>